<proteinExistence type="predicted"/>
<dbReference type="EMBL" id="MH271298">
    <property type="protein sequence ID" value="AWY04865.1"/>
    <property type="molecule type" value="Genomic_DNA"/>
</dbReference>
<gene>
    <name evidence="1" type="primary">28</name>
    <name evidence="1" type="ORF">PBI_FLOOF_28</name>
</gene>
<evidence type="ECO:0000313" key="1">
    <source>
        <dbReference type="EMBL" id="AWY04865.1"/>
    </source>
</evidence>
<keyword evidence="2" id="KW-1185">Reference proteome</keyword>
<evidence type="ECO:0000313" key="2">
    <source>
        <dbReference type="Proteomes" id="UP000251585"/>
    </source>
</evidence>
<reference evidence="2" key="1">
    <citation type="submission" date="2018-04" db="EMBL/GenBank/DDBJ databases">
        <authorList>
            <person name="Go L.Y."/>
            <person name="Mitchell J.A."/>
        </authorList>
    </citation>
    <scope>NUCLEOTIDE SEQUENCE [LARGE SCALE GENOMIC DNA]</scope>
</reference>
<dbReference type="Proteomes" id="UP000251585">
    <property type="component" value="Segment"/>
</dbReference>
<protein>
    <submittedName>
        <fullName evidence="1">Uncharacterized protein</fullName>
    </submittedName>
</protein>
<sequence>MKTSHKIGLTVGVLALLALPAISWGVGVATSGPKGLGDAYAEKNSSQNWTAAQARFEDLYADIIATDRKITVAAEQKAADPGDKTAADTYLGTVNYCIGVVGEYNAEARKYLAADFRAADLPAEIDNYDPATDCKE</sequence>
<accession>A0A2Z4Q4K9</accession>
<name>A0A2Z4Q4K9_9CAUD</name>
<organism evidence="1 2">
    <name type="scientific">Microbacterium phage Floof</name>
    <dbReference type="NCBI Taxonomy" id="2201433"/>
    <lineage>
        <taxon>Viruses</taxon>
        <taxon>Duplodnaviria</taxon>
        <taxon>Heunggongvirae</taxon>
        <taxon>Uroviricota</taxon>
        <taxon>Caudoviricetes</taxon>
        <taxon>Casidaviridae</taxon>
        <taxon>Percivalvirus</taxon>
        <taxon>Percivalvirus floof</taxon>
    </lineage>
</organism>